<feature type="compositionally biased region" description="Polar residues" evidence="1">
    <location>
        <begin position="30"/>
        <end position="47"/>
    </location>
</feature>
<proteinExistence type="predicted"/>
<gene>
    <name evidence="2" type="ORF">R9X50_00048800</name>
</gene>
<sequence length="144" mass="14847">MDKVKKLFKPGKDEDGSEVMYGTPEPKNIHPSNNTAFPGSSVENQAPSAPEEGMGTSQVPKNEPNAGNPSAQNQGLEAGLGKTQNANSVGDAAPESGLGTQQTQGFDENRDVGAQAGLGREQQEGGSLGDVAPESGLGKRQDEL</sequence>
<evidence type="ECO:0000313" key="2">
    <source>
        <dbReference type="EMBL" id="WPG97707.1"/>
    </source>
</evidence>
<dbReference type="Proteomes" id="UP001303373">
    <property type="component" value="Chromosome 1"/>
</dbReference>
<feature type="compositionally biased region" description="Basic and acidic residues" evidence="1">
    <location>
        <begin position="1"/>
        <end position="14"/>
    </location>
</feature>
<dbReference type="AlphaFoldDB" id="A0AAQ3LXY3"/>
<evidence type="ECO:0000256" key="1">
    <source>
        <dbReference type="SAM" id="MobiDB-lite"/>
    </source>
</evidence>
<evidence type="ECO:0000313" key="3">
    <source>
        <dbReference type="Proteomes" id="UP001303373"/>
    </source>
</evidence>
<protein>
    <submittedName>
        <fullName evidence="2">Uncharacterized protein</fullName>
    </submittedName>
</protein>
<feature type="compositionally biased region" description="Polar residues" evidence="1">
    <location>
        <begin position="55"/>
        <end position="75"/>
    </location>
</feature>
<reference evidence="2 3" key="1">
    <citation type="submission" date="2023-11" db="EMBL/GenBank/DDBJ databases">
        <title>An acidophilic fungus is an integral part of prey digestion in a carnivorous sundew plant.</title>
        <authorList>
            <person name="Tsai I.J."/>
        </authorList>
    </citation>
    <scope>NUCLEOTIDE SEQUENCE [LARGE SCALE GENOMIC DNA]</scope>
    <source>
        <strain evidence="2">169a</strain>
    </source>
</reference>
<keyword evidence="3" id="KW-1185">Reference proteome</keyword>
<dbReference type="EMBL" id="CP138580">
    <property type="protein sequence ID" value="WPG97707.1"/>
    <property type="molecule type" value="Genomic_DNA"/>
</dbReference>
<accession>A0AAQ3LXY3</accession>
<organism evidence="2 3">
    <name type="scientific">Acrodontium crateriforme</name>
    <dbReference type="NCBI Taxonomy" id="150365"/>
    <lineage>
        <taxon>Eukaryota</taxon>
        <taxon>Fungi</taxon>
        <taxon>Dikarya</taxon>
        <taxon>Ascomycota</taxon>
        <taxon>Pezizomycotina</taxon>
        <taxon>Dothideomycetes</taxon>
        <taxon>Dothideomycetidae</taxon>
        <taxon>Mycosphaerellales</taxon>
        <taxon>Teratosphaeriaceae</taxon>
        <taxon>Acrodontium</taxon>
    </lineage>
</organism>
<name>A0AAQ3LXY3_9PEZI</name>
<feature type="region of interest" description="Disordered" evidence="1">
    <location>
        <begin position="1"/>
        <end position="144"/>
    </location>
</feature>